<name>A0A7K0CQ11_9ACTN</name>
<evidence type="ECO:0000313" key="2">
    <source>
        <dbReference type="EMBL" id="MQY15413.1"/>
    </source>
</evidence>
<gene>
    <name evidence="2" type="ORF">SRB5_55950</name>
</gene>
<dbReference type="Proteomes" id="UP000466345">
    <property type="component" value="Unassembled WGS sequence"/>
</dbReference>
<dbReference type="AlphaFoldDB" id="A0A7K0CQ11"/>
<dbReference type="EMBL" id="WEGJ01000033">
    <property type="protein sequence ID" value="MQY15413.1"/>
    <property type="molecule type" value="Genomic_DNA"/>
</dbReference>
<comment type="caution">
    <text evidence="2">The sequence shown here is derived from an EMBL/GenBank/DDBJ whole genome shotgun (WGS) entry which is preliminary data.</text>
</comment>
<evidence type="ECO:0000256" key="1">
    <source>
        <dbReference type="SAM" id="MobiDB-lite"/>
    </source>
</evidence>
<feature type="region of interest" description="Disordered" evidence="1">
    <location>
        <begin position="22"/>
        <end position="56"/>
    </location>
</feature>
<protein>
    <submittedName>
        <fullName evidence="2">Uncharacterized protein</fullName>
    </submittedName>
</protein>
<feature type="compositionally biased region" description="Pro residues" evidence="1">
    <location>
        <begin position="28"/>
        <end position="56"/>
    </location>
</feature>
<accession>A0A7K0CQ11</accession>
<evidence type="ECO:0000313" key="3">
    <source>
        <dbReference type="Proteomes" id="UP000466345"/>
    </source>
</evidence>
<proteinExistence type="predicted"/>
<reference evidence="2 3" key="1">
    <citation type="submission" date="2019-10" db="EMBL/GenBank/DDBJ databases">
        <title>Streptomyces smaragdinus sp. nov. and Streptomyces fabii sp. nov., isolated from the gut of fungus growing-termite Macrotermes natalensis.</title>
        <authorList>
            <person name="Schwitalla J."/>
            <person name="Benndorf R."/>
            <person name="Martin K."/>
            <person name="De Beer W."/>
            <person name="Kaster A.-K."/>
            <person name="Vollmers J."/>
            <person name="Poulsen M."/>
            <person name="Beemelmanns C."/>
        </authorList>
    </citation>
    <scope>NUCLEOTIDE SEQUENCE [LARGE SCALE GENOMIC DNA]</scope>
    <source>
        <strain evidence="2 3">RB5</strain>
    </source>
</reference>
<sequence length="101" mass="11465">MFDLIAPLLEPLLWFLWPSRGRHRRAAPEPPPAAHDPRPTAIPQPPPPAPDLTPPRVRPYVFAHEHRAEARRQRARRLELWLAVHGVDAGPRVIHGMEVPA</sequence>
<organism evidence="2 3">
    <name type="scientific">Streptomyces smaragdinus</name>
    <dbReference type="NCBI Taxonomy" id="2585196"/>
    <lineage>
        <taxon>Bacteria</taxon>
        <taxon>Bacillati</taxon>
        <taxon>Actinomycetota</taxon>
        <taxon>Actinomycetes</taxon>
        <taxon>Kitasatosporales</taxon>
        <taxon>Streptomycetaceae</taxon>
        <taxon>Streptomyces</taxon>
    </lineage>
</organism>
<keyword evidence="3" id="KW-1185">Reference proteome</keyword>
<dbReference type="RefSeq" id="WP_323378610.1">
    <property type="nucleotide sequence ID" value="NZ_WEGJ01000033.1"/>
</dbReference>